<gene>
    <name evidence="1" type="ORF">EPJ76_06005</name>
</gene>
<dbReference type="Proteomes" id="UP000322327">
    <property type="component" value="Unassembled WGS sequence"/>
</dbReference>
<evidence type="ECO:0000313" key="2">
    <source>
        <dbReference type="Proteomes" id="UP000322327"/>
    </source>
</evidence>
<sequence length="263" mass="29672">MENKEKYEITFKLQSNNVNLENLKSSETSKIASDFLKSIEKADKNIKLKMIKFGSIACTLEVNKSFTENKIFQKVKDNIRSFINYNNSIEWVDIVDKSNEVIETIKNSSLDENISLNVVGFFQGRVNDIGGKEPNNTDIDQLAKVISKVENNPVLSERIENAINLSNNEIDYVTPDENGIVYSQTVDLQQVLADKLGQNKKIVSNYSYSHISIDLLNIMFSAPSVISPLSVYNSAIFNSSSILFYGNKIKIKSLENTTPIYET</sequence>
<reference evidence="1 2" key="1">
    <citation type="journal article" date="1992" name="Lakartidningen">
        <title>[Penicillin V and not amoxicillin is the first choice preparation in acute otitis].</title>
        <authorList>
            <person name="Kamme C."/>
            <person name="Lundgren K."/>
            <person name="Prellner K."/>
        </authorList>
    </citation>
    <scope>NUCLEOTIDE SEQUENCE [LARGE SCALE GENOMIC DNA]</scope>
    <source>
        <strain evidence="1 2">PC3053II</strain>
    </source>
</reference>
<accession>A0A5C8G1W3</accession>
<organism evidence="1 2">
    <name type="scientific">Brachyspira aalborgi</name>
    <dbReference type="NCBI Taxonomy" id="29522"/>
    <lineage>
        <taxon>Bacteria</taxon>
        <taxon>Pseudomonadati</taxon>
        <taxon>Spirochaetota</taxon>
        <taxon>Spirochaetia</taxon>
        <taxon>Brachyspirales</taxon>
        <taxon>Brachyspiraceae</taxon>
        <taxon>Brachyspira</taxon>
    </lineage>
</organism>
<proteinExistence type="predicted"/>
<dbReference type="RefSeq" id="WP_147530945.1">
    <property type="nucleotide sequence ID" value="NZ_SAYI01000016.1"/>
</dbReference>
<protein>
    <submittedName>
        <fullName evidence="1">Uncharacterized protein</fullName>
    </submittedName>
</protein>
<dbReference type="AlphaFoldDB" id="A0A5C8G1W3"/>
<name>A0A5C8G1W3_9SPIR</name>
<evidence type="ECO:0000313" key="1">
    <source>
        <dbReference type="EMBL" id="TXJ56022.1"/>
    </source>
</evidence>
<dbReference type="EMBL" id="SAYI01000016">
    <property type="protein sequence ID" value="TXJ56022.1"/>
    <property type="molecule type" value="Genomic_DNA"/>
</dbReference>
<comment type="caution">
    <text evidence="1">The sequence shown here is derived from an EMBL/GenBank/DDBJ whole genome shotgun (WGS) entry which is preliminary data.</text>
</comment>